<accession>A0A239HPJ9</accession>
<dbReference type="OrthoDB" id="5175111at2"/>
<reference evidence="2" key="1">
    <citation type="submission" date="2017-06" db="EMBL/GenBank/DDBJ databases">
        <authorList>
            <person name="Varghese N."/>
            <person name="Submissions S."/>
        </authorList>
    </citation>
    <scope>NUCLEOTIDE SEQUENCE [LARGE SCALE GENOMIC DNA]</scope>
    <source>
        <strain evidence="2">DSM 22348</strain>
    </source>
</reference>
<gene>
    <name evidence="1" type="ORF">SAMN05444352_11639</name>
</gene>
<dbReference type="RefSeq" id="WP_042125324.1">
    <property type="nucleotide sequence ID" value="NZ_FZOL01000016.1"/>
</dbReference>
<dbReference type="EMBL" id="FZOL01000016">
    <property type="protein sequence ID" value="SNS83257.1"/>
    <property type="molecule type" value="Genomic_DNA"/>
</dbReference>
<dbReference type="AlphaFoldDB" id="A0A239HPJ9"/>
<sequence length="264" mass="29922">MKTDLKHQLVVVADDVEHARESSVARNIREAREKLFDEKYPWNWTNALTLRGLEKLANTLQSTPEEIAIISTKESDSITFPPGHPRRKVVYARHPASATLYYPVASFHRKAFEHKFAEVLRLLTSLGARKVRVEHEKGWERDFGVDFSAVVPEASNQGSAGFSSSSKADERLLFEATLKGNTTPKIPDSLVWFPHEPLWQEIARNRIDHGMEAFNLTINYADDYGVNAKLMATLTQASFELGGSFEEHISTTWRITGEFNHPLD</sequence>
<name>A0A239HPJ9_9PSED</name>
<dbReference type="Proteomes" id="UP000198407">
    <property type="component" value="Unassembled WGS sequence"/>
</dbReference>
<evidence type="ECO:0000313" key="2">
    <source>
        <dbReference type="Proteomes" id="UP000198407"/>
    </source>
</evidence>
<keyword evidence="2" id="KW-1185">Reference proteome</keyword>
<evidence type="ECO:0000313" key="1">
    <source>
        <dbReference type="EMBL" id="SNS83257.1"/>
    </source>
</evidence>
<proteinExistence type="predicted"/>
<dbReference type="STRING" id="1215104.GCA_000730585_02698"/>
<organism evidence="1 2">
    <name type="scientific">Pseudomonas japonica</name>
    <dbReference type="NCBI Taxonomy" id="256466"/>
    <lineage>
        <taxon>Bacteria</taxon>
        <taxon>Pseudomonadati</taxon>
        <taxon>Pseudomonadota</taxon>
        <taxon>Gammaproteobacteria</taxon>
        <taxon>Pseudomonadales</taxon>
        <taxon>Pseudomonadaceae</taxon>
        <taxon>Pseudomonas</taxon>
    </lineage>
</organism>
<protein>
    <submittedName>
        <fullName evidence="1">Uncharacterized protein</fullName>
    </submittedName>
</protein>